<organism evidence="1">
    <name type="scientific">Graphocephala atropunctata</name>
    <dbReference type="NCBI Taxonomy" id="36148"/>
    <lineage>
        <taxon>Eukaryota</taxon>
        <taxon>Metazoa</taxon>
        <taxon>Ecdysozoa</taxon>
        <taxon>Arthropoda</taxon>
        <taxon>Hexapoda</taxon>
        <taxon>Insecta</taxon>
        <taxon>Pterygota</taxon>
        <taxon>Neoptera</taxon>
        <taxon>Paraneoptera</taxon>
        <taxon>Hemiptera</taxon>
        <taxon>Auchenorrhyncha</taxon>
        <taxon>Membracoidea</taxon>
        <taxon>Cicadellidae</taxon>
        <taxon>Cicadellinae</taxon>
        <taxon>Cicadellini</taxon>
        <taxon>Graphocephala</taxon>
    </lineage>
</organism>
<accession>A0A1B6LTT0</accession>
<name>A0A1B6LTT0_9HEMI</name>
<sequence>YSRSRGPDNPMSTPTRVSRCSAISTSTIPCPPSAPSSPPVTTLTPATAIIPRVDTAAPEDVRTIDCRLTAATSCCRSSGRPPHSSDFPHPLPVDTDTHCCYKDPNF</sequence>
<protein>
    <submittedName>
        <fullName evidence="1">Uncharacterized protein</fullName>
    </submittedName>
</protein>
<evidence type="ECO:0000313" key="1">
    <source>
        <dbReference type="EMBL" id="JAT27085.1"/>
    </source>
</evidence>
<dbReference type="AlphaFoldDB" id="A0A1B6LTT0"/>
<reference evidence="1" key="1">
    <citation type="submission" date="2015-11" db="EMBL/GenBank/DDBJ databases">
        <title>De novo transcriptome assembly of four potential Pierce s Disease insect vectors from Arizona vineyards.</title>
        <authorList>
            <person name="Tassone E.E."/>
        </authorList>
    </citation>
    <scope>NUCLEOTIDE SEQUENCE</scope>
</reference>
<proteinExistence type="predicted"/>
<dbReference type="EMBL" id="GEBQ01012892">
    <property type="protein sequence ID" value="JAT27085.1"/>
    <property type="molecule type" value="Transcribed_RNA"/>
</dbReference>
<feature type="non-terminal residue" evidence="1">
    <location>
        <position position="1"/>
    </location>
</feature>
<gene>
    <name evidence="1" type="ORF">g.238</name>
</gene>